<reference evidence="5 6" key="3">
    <citation type="submission" date="2017-03" db="EMBL/GenBank/DDBJ databases">
        <authorList>
            <person name="Afonso C.L."/>
            <person name="Miller P.J."/>
            <person name="Scott M.A."/>
            <person name="Spackman E."/>
            <person name="Goraichik I."/>
            <person name="Dimitrov K.M."/>
            <person name="Suarez D.L."/>
            <person name="Swayne D.E."/>
        </authorList>
    </citation>
    <scope>NUCLEOTIDE SEQUENCE [LARGE SCALE GENOMIC DNA]</scope>
    <source>
        <strain evidence="5">PRJEB14757</strain>
    </source>
</reference>
<keyword evidence="6" id="KW-1185">Reference proteome</keyword>
<feature type="domain" description="STAS" evidence="3">
    <location>
        <begin position="3"/>
        <end position="102"/>
    </location>
</feature>
<dbReference type="AlphaFoldDB" id="L0R3Z4"/>
<gene>
    <name evidence="4" type="ORF">DEMABW1_80127</name>
    <name evidence="5" type="ORF">MTBBW1_80127</name>
</gene>
<evidence type="ECO:0000256" key="1">
    <source>
        <dbReference type="ARBA" id="ARBA00009013"/>
    </source>
</evidence>
<reference evidence="4" key="2">
    <citation type="submission" date="2012-12" db="EMBL/GenBank/DDBJ databases">
        <title>Region harboring genes involved in magnetosome formation of Candidatus Desulfamplus magnetosmortis.</title>
        <authorList>
            <person name="Lefevre C.T."/>
            <person name="Bazylinski D.A."/>
        </authorList>
    </citation>
    <scope>NUCLEOTIDE SEQUENCE</scope>
    <source>
        <strain evidence="4">BW-1</strain>
    </source>
</reference>
<sequence>MPIKSTISEDNKTLTIAIEGRLDVSRHKAFGDAYAGKVENVDKVILDLVDLEYIDSSGLGMMLMLREKAIASKAEVEIINTSPGVLKIFKMTNYNKLFKIIE</sequence>
<dbReference type="PANTHER" id="PTHR33495">
    <property type="entry name" value="ANTI-SIGMA FACTOR ANTAGONIST TM_1081-RELATED-RELATED"/>
    <property type="match status" value="1"/>
</dbReference>
<evidence type="ECO:0000256" key="2">
    <source>
        <dbReference type="RuleBase" id="RU003749"/>
    </source>
</evidence>
<dbReference type="InterPro" id="IPR003658">
    <property type="entry name" value="Anti-sigma_ant"/>
</dbReference>
<dbReference type="GO" id="GO:0043856">
    <property type="term" value="F:anti-sigma factor antagonist activity"/>
    <property type="evidence" value="ECO:0007669"/>
    <property type="project" value="InterPro"/>
</dbReference>
<dbReference type="Pfam" id="PF01740">
    <property type="entry name" value="STAS"/>
    <property type="match status" value="1"/>
</dbReference>
<evidence type="ECO:0000259" key="3">
    <source>
        <dbReference type="PROSITE" id="PS50801"/>
    </source>
</evidence>
<dbReference type="InterPro" id="IPR036513">
    <property type="entry name" value="STAS_dom_sf"/>
</dbReference>
<dbReference type="Gene3D" id="3.30.750.24">
    <property type="entry name" value="STAS domain"/>
    <property type="match status" value="1"/>
</dbReference>
<organism evidence="4">
    <name type="scientific">Desulfamplus magnetovallimortis</name>
    <dbReference type="NCBI Taxonomy" id="1246637"/>
    <lineage>
        <taxon>Bacteria</taxon>
        <taxon>Pseudomonadati</taxon>
        <taxon>Thermodesulfobacteriota</taxon>
        <taxon>Desulfobacteria</taxon>
        <taxon>Desulfobacterales</taxon>
        <taxon>Desulfobacteraceae</taxon>
        <taxon>Desulfamplus</taxon>
    </lineage>
</organism>
<dbReference type="InterPro" id="IPR002645">
    <property type="entry name" value="STAS_dom"/>
</dbReference>
<reference evidence="4" key="1">
    <citation type="submission" date="2012-10" db="EMBL/GenBank/DDBJ databases">
        <authorList>
            <person name="Lefevre C."/>
        </authorList>
    </citation>
    <scope>NUCLEOTIDE SEQUENCE</scope>
    <source>
        <strain evidence="4">BW-1</strain>
    </source>
</reference>
<dbReference type="EMBL" id="FWEV01000325">
    <property type="protein sequence ID" value="SLM32784.1"/>
    <property type="molecule type" value="Genomic_DNA"/>
</dbReference>
<dbReference type="NCBIfam" id="TIGR00377">
    <property type="entry name" value="ant_ant_sig"/>
    <property type="match status" value="1"/>
</dbReference>
<name>L0R3Z4_9BACT</name>
<dbReference type="Proteomes" id="UP000191931">
    <property type="component" value="Unassembled WGS sequence"/>
</dbReference>
<dbReference type="RefSeq" id="WP_080798361.1">
    <property type="nucleotide sequence ID" value="NZ_LT828540.1"/>
</dbReference>
<accession>L0R3Z4</accession>
<dbReference type="STRING" id="1246637.MTBBW1_80127"/>
<dbReference type="EMBL" id="HF547348">
    <property type="protein sequence ID" value="CCO06733.1"/>
    <property type="molecule type" value="Genomic_DNA"/>
</dbReference>
<dbReference type="SUPFAM" id="SSF52091">
    <property type="entry name" value="SpoIIaa-like"/>
    <property type="match status" value="1"/>
</dbReference>
<dbReference type="PANTHER" id="PTHR33495:SF15">
    <property type="entry name" value="STAS DOMAIN-CONTAINING PROTEIN"/>
    <property type="match status" value="1"/>
</dbReference>
<evidence type="ECO:0000313" key="5">
    <source>
        <dbReference type="EMBL" id="SLM32784.1"/>
    </source>
</evidence>
<dbReference type="OrthoDB" id="5460470at2"/>
<dbReference type="PROSITE" id="PS50801">
    <property type="entry name" value="STAS"/>
    <property type="match status" value="1"/>
</dbReference>
<proteinExistence type="inferred from homology"/>
<comment type="similarity">
    <text evidence="1 2">Belongs to the anti-sigma-factor antagonist family.</text>
</comment>
<evidence type="ECO:0000313" key="6">
    <source>
        <dbReference type="Proteomes" id="UP000191931"/>
    </source>
</evidence>
<dbReference type="CDD" id="cd07043">
    <property type="entry name" value="STAS_anti-anti-sigma_factors"/>
    <property type="match status" value="1"/>
</dbReference>
<evidence type="ECO:0000313" key="4">
    <source>
        <dbReference type="EMBL" id="CCO06733.1"/>
    </source>
</evidence>
<protein>
    <recommendedName>
        <fullName evidence="2">Anti-sigma factor antagonist</fullName>
    </recommendedName>
</protein>